<reference evidence="2" key="2">
    <citation type="submission" date="2015-07" db="EMBL/GenBank/DDBJ databases">
        <authorList>
            <person name="Noorani M."/>
        </authorList>
    </citation>
    <scope>NUCLEOTIDE SEQUENCE [LARGE SCALE GENOMIC DNA]</scope>
    <source>
        <strain evidence="2">ATCC 27428</strain>
    </source>
</reference>
<name>A0A2N8P036_STREU</name>
<organism evidence="2 3">
    <name type="scientific">Streptomyces eurocidicus</name>
    <name type="common">Streptoverticillium eurocidicus</name>
    <dbReference type="NCBI Taxonomy" id="66423"/>
    <lineage>
        <taxon>Bacteria</taxon>
        <taxon>Bacillati</taxon>
        <taxon>Actinomycetota</taxon>
        <taxon>Actinomycetes</taxon>
        <taxon>Kitasatosporales</taxon>
        <taxon>Streptomycetaceae</taxon>
        <taxon>Streptomyces</taxon>
    </lineage>
</organism>
<dbReference type="Proteomes" id="UP000528608">
    <property type="component" value="Unassembled WGS sequence"/>
</dbReference>
<proteinExistence type="predicted"/>
<evidence type="ECO:0000313" key="4">
    <source>
        <dbReference type="Proteomes" id="UP000528608"/>
    </source>
</evidence>
<dbReference type="OrthoDB" id="2791077at2"/>
<protein>
    <submittedName>
        <fullName evidence="2">Uncharacterized protein</fullName>
    </submittedName>
</protein>
<dbReference type="InterPro" id="IPR045727">
    <property type="entry name" value="DUF6081"/>
</dbReference>
<dbReference type="Pfam" id="PF19559">
    <property type="entry name" value="DUF6081"/>
    <property type="match status" value="1"/>
</dbReference>
<reference evidence="3" key="1">
    <citation type="submission" date="2015-07" db="EMBL/GenBank/DDBJ databases">
        <authorList>
            <person name="Graham D.E."/>
            <person name="Giannone R.J."/>
            <person name="Gulvik C.A."/>
            <person name="Hettich R.L."/>
            <person name="Klingeman D.M."/>
            <person name="Mahan K.M."/>
            <person name="Parry R.J."/>
            <person name="Spain J.C."/>
        </authorList>
    </citation>
    <scope>NUCLEOTIDE SEQUENCE [LARGE SCALE GENOMIC DNA]</scope>
    <source>
        <strain evidence="3">ATCC 27428</strain>
    </source>
</reference>
<evidence type="ECO:0000313" key="1">
    <source>
        <dbReference type="EMBL" id="MBB5118900.1"/>
    </source>
</evidence>
<reference evidence="1 4" key="3">
    <citation type="submission" date="2020-08" db="EMBL/GenBank/DDBJ databases">
        <title>Genomic Encyclopedia of Type Strains, Phase III (KMG-III): the genomes of soil and plant-associated and newly described type strains.</title>
        <authorList>
            <person name="Whitman W."/>
        </authorList>
    </citation>
    <scope>NUCLEOTIDE SEQUENCE [LARGE SCALE GENOMIC DNA]</scope>
    <source>
        <strain evidence="1 4">CECT 3259</strain>
    </source>
</reference>
<dbReference type="RefSeq" id="WP_146045455.1">
    <property type="nucleotide sequence ID" value="NZ_JACHJF010000005.1"/>
</dbReference>
<evidence type="ECO:0000313" key="2">
    <source>
        <dbReference type="EMBL" id="PNE34372.1"/>
    </source>
</evidence>
<evidence type="ECO:0000313" key="3">
    <source>
        <dbReference type="Proteomes" id="UP000235945"/>
    </source>
</evidence>
<comment type="caution">
    <text evidence="2">The sequence shown here is derived from an EMBL/GenBank/DDBJ whole genome shotgun (WGS) entry which is preliminary data.</text>
</comment>
<keyword evidence="3" id="KW-1185">Reference proteome</keyword>
<accession>A0A2N8P036</accession>
<dbReference type="AlphaFoldDB" id="A0A2N8P036"/>
<dbReference type="EMBL" id="LGUI01000002">
    <property type="protein sequence ID" value="PNE34372.1"/>
    <property type="molecule type" value="Genomic_DNA"/>
</dbReference>
<dbReference type="Proteomes" id="UP000235945">
    <property type="component" value="Unassembled WGS sequence"/>
</dbReference>
<gene>
    <name evidence="2" type="ORF">AF335_07090</name>
    <name evidence="1" type="ORF">FHS36_002333</name>
</gene>
<dbReference type="EMBL" id="JACHJF010000005">
    <property type="protein sequence ID" value="MBB5118900.1"/>
    <property type="molecule type" value="Genomic_DNA"/>
</dbReference>
<sequence length="336" mass="35557">MSHGAAEKVIWDADFAGGFTATGPDARWWHYAQQSYVGDDGRVTTSGQGLRVVSGGVNPATGEPAFVRSLGQDHTNGAGLPGEIDHVKWLSYANVRAAGGTPGFDAVRGQVLHFDTVFSGRTYGTAAHPFGGAVADPDSDLRLASAAAPIVDFESFVGVEFFLTNTKVYACYERLPFGREMLGDYAAFLYAVPVADRAPEDVHHCRVSYDRAAGTVRYLLEGEEVFRVDRLGHRLAGSAHLVLEHGGEDTSAEPRQFAAGVGLFTVLDGALPGRGDSSGLVRLTPRPEQYYSTLEGPPVPQTFVDPDSAGSSRLFGQGAEVTVASCTVSVSEAVTG</sequence>